<dbReference type="InterPro" id="IPR011162">
    <property type="entry name" value="MHC_I/II-like_Ag-recog"/>
</dbReference>
<evidence type="ECO:0000313" key="6">
    <source>
        <dbReference type="Proteomes" id="UP000314985"/>
    </source>
</evidence>
<proteinExistence type="predicted"/>
<dbReference type="Pfam" id="PF16497">
    <property type="entry name" value="MHC_I_3"/>
    <property type="match status" value="1"/>
</dbReference>
<feature type="transmembrane region" description="Helical" evidence="2">
    <location>
        <begin position="185"/>
        <end position="205"/>
    </location>
</feature>
<feature type="signal peptide" evidence="3">
    <location>
        <begin position="1"/>
        <end position="18"/>
    </location>
</feature>
<accession>A0A4X1VW84</accession>
<dbReference type="Ensembl" id="ENSSSCT00070054420.1">
    <property type="protein sequence ID" value="ENSSSCP00070046155.1"/>
    <property type="gene ID" value="ENSSSCG00070027141.1"/>
</dbReference>
<protein>
    <recommendedName>
        <fullName evidence="4">MHC class I-like antigen recognition-like domain-containing protein</fullName>
    </recommendedName>
</protein>
<keyword evidence="2" id="KW-0812">Transmembrane</keyword>
<feature type="chain" id="PRO_5021388902" description="MHC class I-like antigen recognition-like domain-containing protein" evidence="3">
    <location>
        <begin position="19"/>
        <end position="237"/>
    </location>
</feature>
<keyword evidence="3" id="KW-0732">Signal</keyword>
<evidence type="ECO:0000313" key="5">
    <source>
        <dbReference type="Ensembl" id="ENSSSCP00070046155.1"/>
    </source>
</evidence>
<organism evidence="5 6">
    <name type="scientific">Sus scrofa</name>
    <name type="common">Pig</name>
    <dbReference type="NCBI Taxonomy" id="9823"/>
    <lineage>
        <taxon>Eukaryota</taxon>
        <taxon>Metazoa</taxon>
        <taxon>Chordata</taxon>
        <taxon>Craniata</taxon>
        <taxon>Vertebrata</taxon>
        <taxon>Euteleostomi</taxon>
        <taxon>Mammalia</taxon>
        <taxon>Eutheria</taxon>
        <taxon>Laurasiatheria</taxon>
        <taxon>Artiodactyla</taxon>
        <taxon>Suina</taxon>
        <taxon>Suidae</taxon>
        <taxon>Sus</taxon>
    </lineage>
</organism>
<evidence type="ECO:0000256" key="2">
    <source>
        <dbReference type="SAM" id="Phobius"/>
    </source>
</evidence>
<keyword evidence="2" id="KW-1133">Transmembrane helix</keyword>
<name>A0A4X1VW84_PIG</name>
<evidence type="ECO:0000256" key="1">
    <source>
        <dbReference type="ARBA" id="ARBA00023180"/>
    </source>
</evidence>
<reference evidence="5 6" key="1">
    <citation type="submission" date="2017-08" db="EMBL/GenBank/DDBJ databases">
        <title>USMARCv1.0.</title>
        <authorList>
            <person name="Hannum G.I."/>
            <person name="Koren S."/>
            <person name="Schroeder S.G."/>
            <person name="Chin S.C."/>
            <person name="Nonneman D.J."/>
            <person name="Becker S.A."/>
            <person name="Rosen B.D."/>
            <person name="Bickhart D.M."/>
            <person name="Putnam N.H."/>
            <person name="Green R.E."/>
            <person name="Tuggle C.K."/>
            <person name="Liu H."/>
            <person name="Rohrer G.A."/>
            <person name="Warr A."/>
            <person name="Hall R."/>
            <person name="Kim K."/>
            <person name="Hume D.A."/>
            <person name="Talbot R."/>
            <person name="Chow W."/>
            <person name="Howe K."/>
            <person name="Schwartz A.S."/>
            <person name="Watson M."/>
            <person name="Archibald A.L."/>
            <person name="Phillippy A.M."/>
            <person name="Smith T.P.L."/>
        </authorList>
    </citation>
    <scope>NUCLEOTIDE SEQUENCE [LARGE SCALE GENOMIC DNA]</scope>
</reference>
<evidence type="ECO:0000259" key="4">
    <source>
        <dbReference type="Pfam" id="PF16497"/>
    </source>
</evidence>
<dbReference type="Proteomes" id="UP000314985">
    <property type="component" value="Chromosome 4"/>
</dbReference>
<dbReference type="Gene3D" id="3.30.500.10">
    <property type="entry name" value="MHC class I-like antigen recognition-like"/>
    <property type="match status" value="1"/>
</dbReference>
<keyword evidence="2" id="KW-0472">Membrane</keyword>
<keyword evidence="1" id="KW-0325">Glycoprotein</keyword>
<reference evidence="5" key="2">
    <citation type="submission" date="2025-08" db="UniProtKB">
        <authorList>
            <consortium name="Ensembl"/>
        </authorList>
    </citation>
    <scope>IDENTIFICATION</scope>
</reference>
<dbReference type="InterPro" id="IPR037055">
    <property type="entry name" value="MHC_I-like_Ag-recog_sf"/>
</dbReference>
<feature type="transmembrane region" description="Helical" evidence="2">
    <location>
        <begin position="212"/>
        <end position="236"/>
    </location>
</feature>
<sequence length="237" mass="27398">MLFLQLPLFLVFLPGGDNEDAKDYSISFKLIAISLFYNHSCTQNLGSSWLGEFQMQVWDSRFGTFVYLWPLSKGNFSNEELMELQKLFHLYFIRLAHVFHNHVIQWKLKYPFEIQEAGGCGLHHGEVRVAYRGSELLSFQNNSWLPSPKVTLEIIHRTLSDTCPCFLLGLLDAGKADLQRQGHSVGWIFLAVIVSLVLLTGLAFWHRKCWWVLCVHLSCFFPHSPLVCPSFFFFFLS</sequence>
<dbReference type="InterPro" id="IPR011161">
    <property type="entry name" value="MHC_I-like_Ag-recog"/>
</dbReference>
<evidence type="ECO:0000256" key="3">
    <source>
        <dbReference type="SAM" id="SignalP"/>
    </source>
</evidence>
<feature type="domain" description="MHC class I-like antigen recognition-like" evidence="4">
    <location>
        <begin position="1"/>
        <end position="150"/>
    </location>
</feature>
<dbReference type="SUPFAM" id="SSF54452">
    <property type="entry name" value="MHC antigen-recognition domain"/>
    <property type="match status" value="1"/>
</dbReference>
<dbReference type="AlphaFoldDB" id="A0A4X1VW84"/>